<dbReference type="GO" id="GO:0005886">
    <property type="term" value="C:plasma membrane"/>
    <property type="evidence" value="ECO:0007669"/>
    <property type="project" value="UniProtKB-SubCell"/>
</dbReference>
<evidence type="ECO:0000256" key="7">
    <source>
        <dbReference type="ARBA" id="ARBA00023170"/>
    </source>
</evidence>
<evidence type="ECO:0000313" key="14">
    <source>
        <dbReference type="Proteomes" id="UP001519460"/>
    </source>
</evidence>
<dbReference type="PRINTS" id="PR00237">
    <property type="entry name" value="GPCRRHODOPSN"/>
</dbReference>
<evidence type="ECO:0000256" key="3">
    <source>
        <dbReference type="ARBA" id="ARBA00022692"/>
    </source>
</evidence>
<feature type="transmembrane region" description="Helical" evidence="11">
    <location>
        <begin position="490"/>
        <end position="513"/>
    </location>
</feature>
<dbReference type="EMBL" id="JACVVK020000380">
    <property type="protein sequence ID" value="KAK7476300.1"/>
    <property type="molecule type" value="Genomic_DNA"/>
</dbReference>
<organism evidence="13 14">
    <name type="scientific">Batillaria attramentaria</name>
    <dbReference type="NCBI Taxonomy" id="370345"/>
    <lineage>
        <taxon>Eukaryota</taxon>
        <taxon>Metazoa</taxon>
        <taxon>Spiralia</taxon>
        <taxon>Lophotrochozoa</taxon>
        <taxon>Mollusca</taxon>
        <taxon>Gastropoda</taxon>
        <taxon>Caenogastropoda</taxon>
        <taxon>Sorbeoconcha</taxon>
        <taxon>Cerithioidea</taxon>
        <taxon>Batillariidae</taxon>
        <taxon>Batillaria</taxon>
    </lineage>
</organism>
<evidence type="ECO:0000256" key="11">
    <source>
        <dbReference type="SAM" id="Phobius"/>
    </source>
</evidence>
<dbReference type="Proteomes" id="UP001519460">
    <property type="component" value="Unassembled WGS sequence"/>
</dbReference>
<evidence type="ECO:0000256" key="2">
    <source>
        <dbReference type="ARBA" id="ARBA00022475"/>
    </source>
</evidence>
<feature type="transmembrane region" description="Helical" evidence="11">
    <location>
        <begin position="90"/>
        <end position="108"/>
    </location>
</feature>
<accession>A0ABD0JMP1</accession>
<feature type="transmembrane region" description="Helical" evidence="11">
    <location>
        <begin position="128"/>
        <end position="149"/>
    </location>
</feature>
<name>A0ABD0JMP1_9CAEN</name>
<evidence type="ECO:0000256" key="8">
    <source>
        <dbReference type="ARBA" id="ARBA00023224"/>
    </source>
</evidence>
<feature type="transmembrane region" description="Helical" evidence="11">
    <location>
        <begin position="47"/>
        <end position="70"/>
    </location>
</feature>
<keyword evidence="14" id="KW-1185">Reference proteome</keyword>
<keyword evidence="4 11" id="KW-1133">Transmembrane helix</keyword>
<evidence type="ECO:0000256" key="4">
    <source>
        <dbReference type="ARBA" id="ARBA00022989"/>
    </source>
</evidence>
<keyword evidence="5 9" id="KW-0297">G-protein coupled receptor</keyword>
<dbReference type="CDD" id="cd00637">
    <property type="entry name" value="7tm_classA_rhodopsin-like"/>
    <property type="match status" value="1"/>
</dbReference>
<feature type="transmembrane region" description="Helical" evidence="11">
    <location>
        <begin position="250"/>
        <end position="271"/>
    </location>
</feature>
<comment type="subcellular location">
    <subcellularLocation>
        <location evidence="1">Cell membrane</location>
        <topology evidence="1">Multi-pass membrane protein</topology>
    </subcellularLocation>
</comment>
<reference evidence="13 14" key="1">
    <citation type="journal article" date="2023" name="Sci. Data">
        <title>Genome assembly of the Korean intertidal mud-creeper Batillaria attramentaria.</title>
        <authorList>
            <person name="Patra A.K."/>
            <person name="Ho P.T."/>
            <person name="Jun S."/>
            <person name="Lee S.J."/>
            <person name="Kim Y."/>
            <person name="Won Y.J."/>
        </authorList>
    </citation>
    <scope>NUCLEOTIDE SEQUENCE [LARGE SCALE GENOMIC DNA]</scope>
    <source>
        <strain evidence="13">Wonlab-2016</strain>
    </source>
</reference>
<feature type="compositionally biased region" description="Pro residues" evidence="10">
    <location>
        <begin position="380"/>
        <end position="394"/>
    </location>
</feature>
<dbReference type="PROSITE" id="PS50262">
    <property type="entry name" value="G_PROTEIN_RECEP_F1_2"/>
    <property type="match status" value="1"/>
</dbReference>
<evidence type="ECO:0000256" key="10">
    <source>
        <dbReference type="SAM" id="MobiDB-lite"/>
    </source>
</evidence>
<evidence type="ECO:0000313" key="13">
    <source>
        <dbReference type="EMBL" id="KAK7476300.1"/>
    </source>
</evidence>
<protein>
    <recommendedName>
        <fullName evidence="12">G-protein coupled receptors family 1 profile domain-containing protein</fullName>
    </recommendedName>
</protein>
<feature type="region of interest" description="Disordered" evidence="10">
    <location>
        <begin position="294"/>
        <end position="347"/>
    </location>
</feature>
<feature type="compositionally biased region" description="Low complexity" evidence="10">
    <location>
        <begin position="325"/>
        <end position="335"/>
    </location>
</feature>
<keyword evidence="2" id="KW-1003">Cell membrane</keyword>
<keyword evidence="3 9" id="KW-0812">Transmembrane</keyword>
<comment type="similarity">
    <text evidence="9">Belongs to the G-protein coupled receptor 1 family.</text>
</comment>
<evidence type="ECO:0000256" key="9">
    <source>
        <dbReference type="RuleBase" id="RU000688"/>
    </source>
</evidence>
<evidence type="ECO:0000256" key="5">
    <source>
        <dbReference type="ARBA" id="ARBA00023040"/>
    </source>
</evidence>
<gene>
    <name evidence="13" type="ORF">BaRGS_00032493</name>
</gene>
<keyword evidence="6 11" id="KW-0472">Membrane</keyword>
<dbReference type="SUPFAM" id="SSF81321">
    <property type="entry name" value="Family A G protein-coupled receptor-like"/>
    <property type="match status" value="1"/>
</dbReference>
<feature type="region of interest" description="Disordered" evidence="10">
    <location>
        <begin position="377"/>
        <end position="440"/>
    </location>
</feature>
<dbReference type="AlphaFoldDB" id="A0ABD0JMP1"/>
<proteinExistence type="inferred from homology"/>
<dbReference type="InterPro" id="IPR017452">
    <property type="entry name" value="GPCR_Rhodpsn_7TM"/>
</dbReference>
<feature type="compositionally biased region" description="Basic and acidic residues" evidence="10">
    <location>
        <begin position="336"/>
        <end position="347"/>
    </location>
</feature>
<feature type="domain" description="G-protein coupled receptors family 1 profile" evidence="12">
    <location>
        <begin position="25"/>
        <end position="510"/>
    </location>
</feature>
<feature type="transmembrane region" description="Helical" evidence="11">
    <location>
        <begin position="6"/>
        <end position="35"/>
    </location>
</feature>
<evidence type="ECO:0000256" key="6">
    <source>
        <dbReference type="ARBA" id="ARBA00023136"/>
    </source>
</evidence>
<keyword evidence="8 9" id="KW-0807">Transducer</keyword>
<dbReference type="Pfam" id="PF00001">
    <property type="entry name" value="7tm_1"/>
    <property type="match status" value="2"/>
</dbReference>
<evidence type="ECO:0000256" key="1">
    <source>
        <dbReference type="ARBA" id="ARBA00004651"/>
    </source>
</evidence>
<evidence type="ECO:0000259" key="12">
    <source>
        <dbReference type="PROSITE" id="PS50262"/>
    </source>
</evidence>
<dbReference type="GO" id="GO:0004930">
    <property type="term" value="F:G protein-coupled receptor activity"/>
    <property type="evidence" value="ECO:0007669"/>
    <property type="project" value="UniProtKB-KW"/>
</dbReference>
<sequence length="539" mass="59075">MDSEEYPAAFVGLVTAVLIVEMVLGLLFNVSVLVVSRGRLVSGAERGNTFLASLSVVDIIACLSALPLTLVEARASRYHDDLLLCLFTEGAVALSSTASSLTLLLISLERYQAVTRPAHRGVLSSRPAVFLTIVWSLSFFTFGAPFFLFNYDTERNWNETLGDIITSPSSAENITENITEITTTSAAVNIVEMTVTTASDVTENMTLYSVDHRNVTSSGFLITASNSDVCAGVSCGCPLISIKFFRIYEVVYVAAFFLTSFAMAMFCLAIMRVVRRRVAAKEAAAMRKTAASAAVAGTSRDEKREVAGGTVSNSGSGMRTMATLEVPAASSSTAVSEERERETEGVETELRQYASSLFLSPHVFGSVGQSPIVRFIKPEPASPASPPQPSPQPPQQGDTQPAYALRDNEQRVSQEESWVQRQQQRQQRQQRRRRIGRQEDAQSVIPGVAQQRRVLRVSLGIASAFLFCWGPHMVLTLVEMVVPDDVVLQAVHVASLLLAYATVVIHPLIYAFSRKQFREALSRPWRRYRVRRQTTVGVA</sequence>
<dbReference type="PANTHER" id="PTHR24248">
    <property type="entry name" value="ADRENERGIC RECEPTOR-RELATED G-PROTEIN COUPLED RECEPTOR"/>
    <property type="match status" value="1"/>
</dbReference>
<comment type="caution">
    <text evidence="13">The sequence shown here is derived from an EMBL/GenBank/DDBJ whole genome shotgun (WGS) entry which is preliminary data.</text>
</comment>
<feature type="transmembrane region" description="Helical" evidence="11">
    <location>
        <begin position="457"/>
        <end position="478"/>
    </location>
</feature>
<dbReference type="InterPro" id="IPR000276">
    <property type="entry name" value="GPCR_Rhodpsn"/>
</dbReference>
<dbReference type="Gene3D" id="1.20.1070.10">
    <property type="entry name" value="Rhodopsin 7-helix transmembrane proteins"/>
    <property type="match status" value="2"/>
</dbReference>
<keyword evidence="7 9" id="KW-0675">Receptor</keyword>
<dbReference type="PROSITE" id="PS00237">
    <property type="entry name" value="G_PROTEIN_RECEP_F1_1"/>
    <property type="match status" value="1"/>
</dbReference>